<name>A0A317ST97_9PEZI</name>
<reference evidence="12 13" key="1">
    <citation type="submission" date="2018-03" db="EMBL/GenBank/DDBJ databases">
        <title>Genomes of Pezizomycetes fungi and the evolution of truffles.</title>
        <authorList>
            <person name="Murat C."/>
            <person name="Payen T."/>
            <person name="Noel B."/>
            <person name="Kuo A."/>
            <person name="Martin F.M."/>
        </authorList>
    </citation>
    <scope>NUCLEOTIDE SEQUENCE [LARGE SCALE GENOMIC DNA]</scope>
    <source>
        <strain evidence="12">091103-1</strain>
    </source>
</reference>
<keyword evidence="6" id="KW-0931">ER-Golgi transport</keyword>
<feature type="compositionally biased region" description="Acidic residues" evidence="10">
    <location>
        <begin position="99"/>
        <end position="128"/>
    </location>
</feature>
<dbReference type="AlphaFoldDB" id="A0A317ST97"/>
<gene>
    <name evidence="12" type="ORF">C7212DRAFT_356977</name>
</gene>
<keyword evidence="7" id="KW-0653">Protein transport</keyword>
<evidence type="ECO:0000256" key="8">
    <source>
        <dbReference type="ARBA" id="ARBA00022989"/>
    </source>
</evidence>
<feature type="compositionally biased region" description="Polar residues" evidence="10">
    <location>
        <begin position="147"/>
        <end position="172"/>
    </location>
</feature>
<dbReference type="GO" id="GO:0006890">
    <property type="term" value="P:retrograde vesicle-mediated transport, Golgi to endoplasmic reticulum"/>
    <property type="evidence" value="ECO:0007669"/>
    <property type="project" value="TreeGrafter"/>
</dbReference>
<evidence type="ECO:0000256" key="9">
    <source>
        <dbReference type="ARBA" id="ARBA00023136"/>
    </source>
</evidence>
<dbReference type="PANTHER" id="PTHR13050:SF7">
    <property type="entry name" value="VESICLE TRANSPORT PROTEIN USE1"/>
    <property type="match status" value="1"/>
</dbReference>
<dbReference type="GO" id="GO:0005789">
    <property type="term" value="C:endoplasmic reticulum membrane"/>
    <property type="evidence" value="ECO:0007669"/>
    <property type="project" value="UniProtKB-SubCell"/>
</dbReference>
<keyword evidence="3" id="KW-0813">Transport</keyword>
<dbReference type="Pfam" id="PF09753">
    <property type="entry name" value="Use1"/>
    <property type="match status" value="1"/>
</dbReference>
<sequence>MARPIAATESTIATKNLTRLLSRLDSKLASRKAAPLSPVDRAKFTANLEYARQLLLSLESESALIRNTSTRQSVLSGLGVQKQTIRRLNEQLLVTVAEKEEEGGSSTDDDGDDDDDQEEVVEEGEAEEVKEASAPSATANDGKHLQQPGNIPTPTTIATSTLRNRFQQPTTGHQRKHLFPPNPTTAATGSDSEKHLDHQRAEQEHITADMLSLAQALKQSSLRFGSELENEKVLLDMAREGLDKNTLGIEGAGRKLEVLKRGESVGFLWSILYPVIIVGLAFMVLFVLFFAPKLR</sequence>
<evidence type="ECO:0000256" key="2">
    <source>
        <dbReference type="ARBA" id="ARBA00007891"/>
    </source>
</evidence>
<organism evidence="12 13">
    <name type="scientific">Tuber magnatum</name>
    <name type="common">white Piedmont truffle</name>
    <dbReference type="NCBI Taxonomy" id="42249"/>
    <lineage>
        <taxon>Eukaryota</taxon>
        <taxon>Fungi</taxon>
        <taxon>Dikarya</taxon>
        <taxon>Ascomycota</taxon>
        <taxon>Pezizomycotina</taxon>
        <taxon>Pezizomycetes</taxon>
        <taxon>Pezizales</taxon>
        <taxon>Tuberaceae</taxon>
        <taxon>Tuber</taxon>
    </lineage>
</organism>
<dbReference type="GO" id="GO:0015031">
    <property type="term" value="P:protein transport"/>
    <property type="evidence" value="ECO:0007669"/>
    <property type="project" value="UniProtKB-KW"/>
</dbReference>
<comment type="subcellular location">
    <subcellularLocation>
        <location evidence="1">Endoplasmic reticulum membrane</location>
        <topology evidence="1">Single-pass type IV membrane protein</topology>
    </subcellularLocation>
</comment>
<comment type="similarity">
    <text evidence="2">Belongs to the USE1 family.</text>
</comment>
<evidence type="ECO:0008006" key="14">
    <source>
        <dbReference type="Google" id="ProtNLM"/>
    </source>
</evidence>
<keyword evidence="9 11" id="KW-0472">Membrane</keyword>
<keyword evidence="4 11" id="KW-0812">Transmembrane</keyword>
<evidence type="ECO:0000256" key="4">
    <source>
        <dbReference type="ARBA" id="ARBA00022692"/>
    </source>
</evidence>
<proteinExistence type="inferred from homology"/>
<evidence type="ECO:0000256" key="6">
    <source>
        <dbReference type="ARBA" id="ARBA00022892"/>
    </source>
</evidence>
<evidence type="ECO:0000256" key="3">
    <source>
        <dbReference type="ARBA" id="ARBA00022448"/>
    </source>
</evidence>
<dbReference type="STRING" id="42249.A0A317ST97"/>
<dbReference type="EMBL" id="PYWC01000021">
    <property type="protein sequence ID" value="PWW77584.1"/>
    <property type="molecule type" value="Genomic_DNA"/>
</dbReference>
<feature type="transmembrane region" description="Helical" evidence="11">
    <location>
        <begin position="267"/>
        <end position="291"/>
    </location>
</feature>
<keyword evidence="5" id="KW-0256">Endoplasmic reticulum</keyword>
<protein>
    <recommendedName>
        <fullName evidence="14">Synaptobrevin</fullName>
    </recommendedName>
</protein>
<dbReference type="PANTHER" id="PTHR13050">
    <property type="entry name" value="USE1-LIKE PROTEIN"/>
    <property type="match status" value="1"/>
</dbReference>
<evidence type="ECO:0000256" key="1">
    <source>
        <dbReference type="ARBA" id="ARBA00004163"/>
    </source>
</evidence>
<evidence type="ECO:0000256" key="7">
    <source>
        <dbReference type="ARBA" id="ARBA00022927"/>
    </source>
</evidence>
<evidence type="ECO:0000256" key="10">
    <source>
        <dbReference type="SAM" id="MobiDB-lite"/>
    </source>
</evidence>
<dbReference type="GO" id="GO:0005484">
    <property type="term" value="F:SNAP receptor activity"/>
    <property type="evidence" value="ECO:0007669"/>
    <property type="project" value="TreeGrafter"/>
</dbReference>
<evidence type="ECO:0000256" key="11">
    <source>
        <dbReference type="SAM" id="Phobius"/>
    </source>
</evidence>
<evidence type="ECO:0000256" key="5">
    <source>
        <dbReference type="ARBA" id="ARBA00022824"/>
    </source>
</evidence>
<evidence type="ECO:0000313" key="12">
    <source>
        <dbReference type="EMBL" id="PWW77584.1"/>
    </source>
</evidence>
<dbReference type="Proteomes" id="UP000246991">
    <property type="component" value="Unassembled WGS sequence"/>
</dbReference>
<comment type="caution">
    <text evidence="12">The sequence shown here is derived from an EMBL/GenBank/DDBJ whole genome shotgun (WGS) entry which is preliminary data.</text>
</comment>
<accession>A0A317ST97</accession>
<keyword evidence="8 11" id="KW-1133">Transmembrane helix</keyword>
<dbReference type="GO" id="GO:0031201">
    <property type="term" value="C:SNARE complex"/>
    <property type="evidence" value="ECO:0007669"/>
    <property type="project" value="TreeGrafter"/>
</dbReference>
<keyword evidence="13" id="KW-1185">Reference proteome</keyword>
<feature type="region of interest" description="Disordered" evidence="10">
    <location>
        <begin position="96"/>
        <end position="196"/>
    </location>
</feature>
<dbReference type="OrthoDB" id="3231855at2759"/>
<evidence type="ECO:0000313" key="13">
    <source>
        <dbReference type="Proteomes" id="UP000246991"/>
    </source>
</evidence>
<dbReference type="InterPro" id="IPR019150">
    <property type="entry name" value="Vesicle_transport_protein_Use1"/>
</dbReference>